<reference evidence="7" key="1">
    <citation type="submission" date="2023-03" db="EMBL/GenBank/DDBJ databases">
        <title>Chromosome-scale reference genome and RAD-based genetic map of yellow starthistle (Centaurea solstitialis) reveal putative structural variation and QTLs associated with invader traits.</title>
        <authorList>
            <person name="Reatini B."/>
            <person name="Cang F.A."/>
            <person name="Jiang Q."/>
            <person name="Mckibben M.T.W."/>
            <person name="Barker M.S."/>
            <person name="Rieseberg L.H."/>
            <person name="Dlugosch K.M."/>
        </authorList>
    </citation>
    <scope>NUCLEOTIDE SEQUENCE</scope>
    <source>
        <strain evidence="7">CAN-66</strain>
        <tissue evidence="7">Leaf</tissue>
    </source>
</reference>
<dbReference type="SUPFAM" id="SSF53098">
    <property type="entry name" value="Ribonuclease H-like"/>
    <property type="match status" value="1"/>
</dbReference>
<name>A0AA38TAP3_9ASTR</name>
<keyword evidence="2" id="KW-0479">Metal-binding</keyword>
<dbReference type="Pfam" id="PF07727">
    <property type="entry name" value="RVT_2"/>
    <property type="match status" value="1"/>
</dbReference>
<keyword evidence="8" id="KW-1185">Reference proteome</keyword>
<feature type="region of interest" description="Disordered" evidence="5">
    <location>
        <begin position="460"/>
        <end position="479"/>
    </location>
</feature>
<dbReference type="InterPro" id="IPR036397">
    <property type="entry name" value="RNaseH_sf"/>
</dbReference>
<dbReference type="InterPro" id="IPR012337">
    <property type="entry name" value="RNaseH-like_sf"/>
</dbReference>
<proteinExistence type="predicted"/>
<sequence>MTGHRSFLFDFVEKFEGYVKMADSRPKRIEGYGSITDGKYIIKQVRYVRGLAYNMFSSSQFCDNGYWCKQFMYGATVNTEDEDPVLVARRTGNLYTTVFRCIPQSHPQFEDLSQPDNKICLLTKATKADSWLWHQRLCHQNFKDMNKLVTRGLVSGLPETRLSKDTLCPACALGKMKRSSHPPKLETNCRSPLDMIHMDLCGPMRIESLARKKYMLVLVDEFSRFTWLEFLRAKSDAADRIIAFIKRIQVSLNLKVKKLRSDNGTEFRNSKLQSFLEHVGISHNFSAVRTPQQNGVVERKNRTLVEAARSMMAHSGIPKSFWAEAVATACYMQNRTLIVKRTGKTAYEMIEKRKPDIKHLRVFGCKCYILNDRDDLGKFDPKADESIFIGYSPHSKAYRVYKRSQTILESTNVDFSETETLSDPSSKPVVSPPQNSSNEQPSGASPEPVVAQNSTPVRAPVTEAAPQPSRSTSQRSYAQVVREPRLEVVLNIEPLGRATGGPSGGIQSRNFVVQDENDTTNNQESYVTLPHSRKWSRSHPPSQIIGSPSQNVQTRSSKKSDNLGLFACFLSEFEPSEINQAMSDPDWVRAMQDELAEFERNKVWRLVKRPWGKSIIGLKWIFRNKKDENNLVIRNKARLVAKGFAKEGIDYDETFAPVARIEAIRIFLAYAAHKNMMVYQMDVKCAFLNGVLHEEVYVEQPEGFVDPRFPDHVYALDKALYGLKQAPRAWYETLTIYLLGAGYKKGTIDPTLFLRKSVRQCPEGIFINQSKYVHDLLKRFDVVGSNSAATPMSRSFQMDADLSGKPVDLKKYRAMIGSLLYLTASRPDIVFSTGVCARYQCDPRDSHLKAVKRILRYLKGTPDFGLWYPKGSSFELIGYTDSDHAGCKLDRKSTSGACQFLGNKLVSWSSCKQNCVSLSTVEAEYIAAACCC</sequence>
<dbReference type="GO" id="GO:0006508">
    <property type="term" value="P:proteolysis"/>
    <property type="evidence" value="ECO:0007669"/>
    <property type="project" value="UniProtKB-KW"/>
</dbReference>
<dbReference type="InterPro" id="IPR039537">
    <property type="entry name" value="Retrotran_Ty1/copia-like"/>
</dbReference>
<evidence type="ECO:0000313" key="8">
    <source>
        <dbReference type="Proteomes" id="UP001172457"/>
    </source>
</evidence>
<dbReference type="Pfam" id="PF25597">
    <property type="entry name" value="SH3_retrovirus"/>
    <property type="match status" value="1"/>
</dbReference>
<evidence type="ECO:0000313" key="7">
    <source>
        <dbReference type="EMBL" id="KAJ9557445.1"/>
    </source>
</evidence>
<keyword evidence="4" id="KW-0378">Hydrolase</keyword>
<dbReference type="Pfam" id="PF13976">
    <property type="entry name" value="gag_pre-integrs"/>
    <property type="match status" value="1"/>
</dbReference>
<comment type="caution">
    <text evidence="7">The sequence shown here is derived from an EMBL/GenBank/DDBJ whole genome shotgun (WGS) entry which is preliminary data.</text>
</comment>
<evidence type="ECO:0000259" key="6">
    <source>
        <dbReference type="PROSITE" id="PS50994"/>
    </source>
</evidence>
<dbReference type="GO" id="GO:0015074">
    <property type="term" value="P:DNA integration"/>
    <property type="evidence" value="ECO:0007669"/>
    <property type="project" value="InterPro"/>
</dbReference>
<evidence type="ECO:0000256" key="1">
    <source>
        <dbReference type="ARBA" id="ARBA00022670"/>
    </source>
</evidence>
<dbReference type="SUPFAM" id="SSF56672">
    <property type="entry name" value="DNA/RNA polymerases"/>
    <property type="match status" value="1"/>
</dbReference>
<dbReference type="Pfam" id="PF22936">
    <property type="entry name" value="Pol_BBD"/>
    <property type="match status" value="1"/>
</dbReference>
<dbReference type="AlphaFoldDB" id="A0AA38TAP3"/>
<evidence type="ECO:0000256" key="4">
    <source>
        <dbReference type="ARBA" id="ARBA00022801"/>
    </source>
</evidence>
<feature type="region of interest" description="Disordered" evidence="5">
    <location>
        <begin position="415"/>
        <end position="453"/>
    </location>
</feature>
<evidence type="ECO:0000256" key="5">
    <source>
        <dbReference type="SAM" id="MobiDB-lite"/>
    </source>
</evidence>
<dbReference type="CDD" id="cd09272">
    <property type="entry name" value="RNase_HI_RT_Ty1"/>
    <property type="match status" value="1"/>
</dbReference>
<gene>
    <name evidence="7" type="ORF">OSB04_012059</name>
</gene>
<dbReference type="Pfam" id="PF00665">
    <property type="entry name" value="rve"/>
    <property type="match status" value="1"/>
</dbReference>
<evidence type="ECO:0000256" key="2">
    <source>
        <dbReference type="ARBA" id="ARBA00022723"/>
    </source>
</evidence>
<dbReference type="PROSITE" id="PS50994">
    <property type="entry name" value="INTEGRASE"/>
    <property type="match status" value="1"/>
</dbReference>
<dbReference type="InterPro" id="IPR001584">
    <property type="entry name" value="Integrase_cat-core"/>
</dbReference>
<dbReference type="GO" id="GO:0003676">
    <property type="term" value="F:nucleic acid binding"/>
    <property type="evidence" value="ECO:0007669"/>
    <property type="project" value="InterPro"/>
</dbReference>
<accession>A0AA38TAP3</accession>
<dbReference type="InterPro" id="IPR057670">
    <property type="entry name" value="SH3_retrovirus"/>
</dbReference>
<dbReference type="InterPro" id="IPR025724">
    <property type="entry name" value="GAG-pre-integrase_dom"/>
</dbReference>
<dbReference type="PANTHER" id="PTHR42648">
    <property type="entry name" value="TRANSPOSASE, PUTATIVE-RELATED"/>
    <property type="match status" value="1"/>
</dbReference>
<feature type="compositionally biased region" description="Polar residues" evidence="5">
    <location>
        <begin position="468"/>
        <end position="477"/>
    </location>
</feature>
<dbReference type="GO" id="GO:0046872">
    <property type="term" value="F:metal ion binding"/>
    <property type="evidence" value="ECO:0007669"/>
    <property type="project" value="UniProtKB-KW"/>
</dbReference>
<feature type="region of interest" description="Disordered" evidence="5">
    <location>
        <begin position="531"/>
        <end position="557"/>
    </location>
</feature>
<dbReference type="PANTHER" id="PTHR42648:SF32">
    <property type="entry name" value="RIBONUCLEASE H-LIKE DOMAIN, GAG-PRE-INTEGRASE DOMAIN PROTEIN-RELATED"/>
    <property type="match status" value="1"/>
</dbReference>
<dbReference type="InterPro" id="IPR013103">
    <property type="entry name" value="RVT_2"/>
</dbReference>
<protein>
    <recommendedName>
        <fullName evidence="6">Integrase catalytic domain-containing protein</fullName>
    </recommendedName>
</protein>
<dbReference type="GO" id="GO:0004190">
    <property type="term" value="F:aspartic-type endopeptidase activity"/>
    <property type="evidence" value="ECO:0007669"/>
    <property type="project" value="UniProtKB-KW"/>
</dbReference>
<feature type="domain" description="Integrase catalytic" evidence="6">
    <location>
        <begin position="188"/>
        <end position="354"/>
    </location>
</feature>
<keyword evidence="3" id="KW-0064">Aspartyl protease</keyword>
<evidence type="ECO:0000256" key="3">
    <source>
        <dbReference type="ARBA" id="ARBA00022750"/>
    </source>
</evidence>
<feature type="compositionally biased region" description="Polar residues" evidence="5">
    <location>
        <begin position="539"/>
        <end position="555"/>
    </location>
</feature>
<dbReference type="EMBL" id="JARYMX010000003">
    <property type="protein sequence ID" value="KAJ9557445.1"/>
    <property type="molecule type" value="Genomic_DNA"/>
</dbReference>
<feature type="compositionally biased region" description="Low complexity" evidence="5">
    <location>
        <begin position="422"/>
        <end position="442"/>
    </location>
</feature>
<dbReference type="Proteomes" id="UP001172457">
    <property type="component" value="Chromosome 3"/>
</dbReference>
<organism evidence="7 8">
    <name type="scientific">Centaurea solstitialis</name>
    <name type="common">yellow star-thistle</name>
    <dbReference type="NCBI Taxonomy" id="347529"/>
    <lineage>
        <taxon>Eukaryota</taxon>
        <taxon>Viridiplantae</taxon>
        <taxon>Streptophyta</taxon>
        <taxon>Embryophyta</taxon>
        <taxon>Tracheophyta</taxon>
        <taxon>Spermatophyta</taxon>
        <taxon>Magnoliopsida</taxon>
        <taxon>eudicotyledons</taxon>
        <taxon>Gunneridae</taxon>
        <taxon>Pentapetalae</taxon>
        <taxon>asterids</taxon>
        <taxon>campanulids</taxon>
        <taxon>Asterales</taxon>
        <taxon>Asteraceae</taxon>
        <taxon>Carduoideae</taxon>
        <taxon>Cardueae</taxon>
        <taxon>Centaureinae</taxon>
        <taxon>Centaurea</taxon>
    </lineage>
</organism>
<dbReference type="InterPro" id="IPR054722">
    <property type="entry name" value="PolX-like_BBD"/>
</dbReference>
<dbReference type="InterPro" id="IPR043502">
    <property type="entry name" value="DNA/RNA_pol_sf"/>
</dbReference>
<dbReference type="Gene3D" id="3.30.420.10">
    <property type="entry name" value="Ribonuclease H-like superfamily/Ribonuclease H"/>
    <property type="match status" value="1"/>
</dbReference>
<keyword evidence="1" id="KW-0645">Protease</keyword>